<dbReference type="InterPro" id="IPR003615">
    <property type="entry name" value="HNH_nuc"/>
</dbReference>
<gene>
    <name evidence="2" type="ORF">GMARGA_LOCUS3524</name>
</gene>
<name>A0ABM8W5B1_GIGMA</name>
<accession>A0ABM8W5B1</accession>
<dbReference type="InterPro" id="IPR044925">
    <property type="entry name" value="His-Me_finger_sf"/>
</dbReference>
<dbReference type="SUPFAM" id="SSF64496">
    <property type="entry name" value="DNA-binding domain of intron-encoded endonucleases"/>
    <property type="match status" value="1"/>
</dbReference>
<sequence>MSFFLKGYIRMGLKINNVYKTIAVHILVARTFIPNPENKPHVNHINGIKHDNRTDNLEWVTPKEKSKRRIFPNPVHGKSRIIVQKTLDGNVVQIWDSISLANHIEPDPNEEWREIVLDTRKFRVSSLGRIQLTNGITTQGYLVHRLVALAFCPKEEGKEYVNHIDGNTTNNKASNLKWCTLKENAQHAVRLGLGYQRAVKQIFDDGSFREFPSLVEAQRITGIKGSNIWRVCRGLQAHAKGYLWQYVNA</sequence>
<dbReference type="InterPro" id="IPR036388">
    <property type="entry name" value="WH-like_DNA-bd_sf"/>
</dbReference>
<comment type="caution">
    <text evidence="2">The sequence shown here is derived from an EMBL/GenBank/DDBJ whole genome shotgun (WGS) entry which is preliminary data.</text>
</comment>
<proteinExistence type="predicted"/>
<dbReference type="SUPFAM" id="SSF54060">
    <property type="entry name" value="His-Me finger endonucleases"/>
    <property type="match status" value="2"/>
</dbReference>
<dbReference type="SMART" id="SM00507">
    <property type="entry name" value="HNHc"/>
    <property type="match status" value="2"/>
</dbReference>
<organism evidence="2 3">
    <name type="scientific">Gigaspora margarita</name>
    <dbReference type="NCBI Taxonomy" id="4874"/>
    <lineage>
        <taxon>Eukaryota</taxon>
        <taxon>Fungi</taxon>
        <taxon>Fungi incertae sedis</taxon>
        <taxon>Mucoromycota</taxon>
        <taxon>Glomeromycotina</taxon>
        <taxon>Glomeromycetes</taxon>
        <taxon>Diversisporales</taxon>
        <taxon>Gigasporaceae</taxon>
        <taxon>Gigaspora</taxon>
    </lineage>
</organism>
<feature type="domain" description="HNH nuclease" evidence="1">
    <location>
        <begin position="18"/>
        <end position="66"/>
    </location>
</feature>
<evidence type="ECO:0000313" key="3">
    <source>
        <dbReference type="Proteomes" id="UP000789901"/>
    </source>
</evidence>
<evidence type="ECO:0000313" key="2">
    <source>
        <dbReference type="EMBL" id="CAG8528923.1"/>
    </source>
</evidence>
<evidence type="ECO:0000259" key="1">
    <source>
        <dbReference type="SMART" id="SM00507"/>
    </source>
</evidence>
<dbReference type="Proteomes" id="UP000789901">
    <property type="component" value="Unassembled WGS sequence"/>
</dbReference>
<protein>
    <submittedName>
        <fullName evidence="2">14357_t:CDS:1</fullName>
    </submittedName>
</protein>
<dbReference type="Gene3D" id="1.10.10.10">
    <property type="entry name" value="Winged helix-like DNA-binding domain superfamily/Winged helix DNA-binding domain"/>
    <property type="match status" value="1"/>
</dbReference>
<dbReference type="Gene3D" id="3.90.75.20">
    <property type="match status" value="2"/>
</dbReference>
<feature type="domain" description="HNH nuclease" evidence="1">
    <location>
        <begin position="137"/>
        <end position="185"/>
    </location>
</feature>
<dbReference type="EMBL" id="CAJVQB010001278">
    <property type="protein sequence ID" value="CAG8528923.1"/>
    <property type="molecule type" value="Genomic_DNA"/>
</dbReference>
<dbReference type="Pfam" id="PF13392">
    <property type="entry name" value="HNH_3"/>
    <property type="match status" value="2"/>
</dbReference>
<keyword evidence="3" id="KW-1185">Reference proteome</keyword>
<dbReference type="SMART" id="SM00497">
    <property type="entry name" value="IENR1"/>
    <property type="match status" value="1"/>
</dbReference>
<dbReference type="InterPro" id="IPR003647">
    <property type="entry name" value="Intron_nuc_1_rpt"/>
</dbReference>
<reference evidence="2 3" key="1">
    <citation type="submission" date="2021-06" db="EMBL/GenBank/DDBJ databases">
        <authorList>
            <person name="Kallberg Y."/>
            <person name="Tangrot J."/>
            <person name="Rosling A."/>
        </authorList>
    </citation>
    <scope>NUCLEOTIDE SEQUENCE [LARGE SCALE GENOMIC DNA]</scope>
    <source>
        <strain evidence="2 3">120-4 pot B 10/14</strain>
    </source>
</reference>